<organism evidence="1 2">
    <name type="scientific">Devosia crocina</name>
    <dbReference type="NCBI Taxonomy" id="429728"/>
    <lineage>
        <taxon>Bacteria</taxon>
        <taxon>Pseudomonadati</taxon>
        <taxon>Pseudomonadota</taxon>
        <taxon>Alphaproteobacteria</taxon>
        <taxon>Hyphomicrobiales</taxon>
        <taxon>Devosiaceae</taxon>
        <taxon>Devosia</taxon>
    </lineage>
</organism>
<dbReference type="STRING" id="429728.SAMN05216456_1898"/>
<dbReference type="Proteomes" id="UP000199074">
    <property type="component" value="Unassembled WGS sequence"/>
</dbReference>
<evidence type="ECO:0000313" key="2">
    <source>
        <dbReference type="Proteomes" id="UP000199074"/>
    </source>
</evidence>
<evidence type="ECO:0000313" key="1">
    <source>
        <dbReference type="EMBL" id="SFV33139.1"/>
    </source>
</evidence>
<accession>A0A1I7NER8</accession>
<sequence length="133" mass="14663">MFFTIYEPSMGPKTGPIVAAYESEEGHDVEAVLKPGQVVLRGVQSDPSLHSVRYGKVTDRPKVAEDRYEVPADGNSEVSFDLPQGTEIWHEGEQLTGEGPFVFRVAVPGTYGFAILPPFPYRQQFVEIVAHAV</sequence>
<gene>
    <name evidence="1" type="ORF">SAMN05216456_1898</name>
</gene>
<keyword evidence="2" id="KW-1185">Reference proteome</keyword>
<protein>
    <submittedName>
        <fullName evidence="1">Uncharacterized protein</fullName>
    </submittedName>
</protein>
<dbReference type="AlphaFoldDB" id="A0A1I7NER8"/>
<dbReference type="RefSeq" id="WP_092423585.1">
    <property type="nucleotide sequence ID" value="NZ_FPCK01000001.1"/>
</dbReference>
<proteinExistence type="predicted"/>
<reference evidence="1 2" key="1">
    <citation type="submission" date="2016-10" db="EMBL/GenBank/DDBJ databases">
        <authorList>
            <person name="de Groot N.N."/>
        </authorList>
    </citation>
    <scope>NUCLEOTIDE SEQUENCE [LARGE SCALE GENOMIC DNA]</scope>
    <source>
        <strain evidence="1 2">IPL20</strain>
    </source>
</reference>
<name>A0A1I7NER8_9HYPH</name>
<dbReference type="EMBL" id="FPCK01000001">
    <property type="protein sequence ID" value="SFV33139.1"/>
    <property type="molecule type" value="Genomic_DNA"/>
</dbReference>